<dbReference type="PANTHER" id="PTHR34697">
    <property type="entry name" value="PHOSPHATIDYLGLYCEROL LYSYLTRANSFERASE"/>
    <property type="match status" value="1"/>
</dbReference>
<feature type="transmembrane region" description="Helical" evidence="6">
    <location>
        <begin position="400"/>
        <end position="416"/>
    </location>
</feature>
<keyword evidence="3 6" id="KW-0812">Transmembrane</keyword>
<keyword evidence="2" id="KW-1003">Cell membrane</keyword>
<feature type="transmembrane region" description="Helical" evidence="6">
    <location>
        <begin position="178"/>
        <end position="196"/>
    </location>
</feature>
<name>A0A0R1MIA1_9LACO</name>
<evidence type="ECO:0000256" key="6">
    <source>
        <dbReference type="SAM" id="Phobius"/>
    </source>
</evidence>
<reference evidence="8 9" key="1">
    <citation type="journal article" date="2015" name="Genome Announc.">
        <title>Expanding the biotechnology potential of lactobacilli through comparative genomics of 213 strains and associated genera.</title>
        <authorList>
            <person name="Sun Z."/>
            <person name="Harris H.M."/>
            <person name="McCann A."/>
            <person name="Guo C."/>
            <person name="Argimon S."/>
            <person name="Zhang W."/>
            <person name="Yang X."/>
            <person name="Jeffery I.B."/>
            <person name="Cooney J.C."/>
            <person name="Kagawa T.F."/>
            <person name="Liu W."/>
            <person name="Song Y."/>
            <person name="Salvetti E."/>
            <person name="Wrobel A."/>
            <person name="Rasinkangas P."/>
            <person name="Parkhill J."/>
            <person name="Rea M.C."/>
            <person name="O'Sullivan O."/>
            <person name="Ritari J."/>
            <person name="Douillard F.P."/>
            <person name="Paul Ross R."/>
            <person name="Yang R."/>
            <person name="Briner A.E."/>
            <person name="Felis G.E."/>
            <person name="de Vos W.M."/>
            <person name="Barrangou R."/>
            <person name="Klaenhammer T.R."/>
            <person name="Caufield P.W."/>
            <person name="Cui Y."/>
            <person name="Zhang H."/>
            <person name="O'Toole P.W."/>
        </authorList>
    </citation>
    <scope>NUCLEOTIDE SEQUENCE [LARGE SCALE GENOMIC DNA]</scope>
    <source>
        <strain evidence="8 9">DSM 19972</strain>
    </source>
</reference>
<dbReference type="PATRIC" id="fig|1423777.3.peg.2069"/>
<feature type="transmembrane region" description="Helical" evidence="6">
    <location>
        <begin position="211"/>
        <end position="233"/>
    </location>
</feature>
<dbReference type="NCBIfam" id="NF033480">
    <property type="entry name" value="bifunc_MprF"/>
    <property type="match status" value="1"/>
</dbReference>
<evidence type="ECO:0000313" key="8">
    <source>
        <dbReference type="EMBL" id="KRL04874.1"/>
    </source>
</evidence>
<dbReference type="InterPro" id="IPR051211">
    <property type="entry name" value="PG_lysyltransferase"/>
</dbReference>
<dbReference type="GO" id="GO:0005886">
    <property type="term" value="C:plasma membrane"/>
    <property type="evidence" value="ECO:0007669"/>
    <property type="project" value="UniProtKB-SubCell"/>
</dbReference>
<feature type="transmembrane region" description="Helical" evidence="6">
    <location>
        <begin position="145"/>
        <end position="171"/>
    </location>
</feature>
<dbReference type="Pfam" id="PF09924">
    <property type="entry name" value="LPG_synthase_C"/>
    <property type="match status" value="1"/>
</dbReference>
<evidence type="ECO:0000313" key="9">
    <source>
        <dbReference type="Proteomes" id="UP000051686"/>
    </source>
</evidence>
<protein>
    <recommendedName>
        <fullName evidence="7">Phosphatidylglycerol lysyltransferase C-terminal domain-containing protein</fullName>
    </recommendedName>
</protein>
<feature type="transmembrane region" description="Helical" evidence="6">
    <location>
        <begin position="287"/>
        <end position="310"/>
    </location>
</feature>
<feature type="transmembrane region" description="Helical" evidence="6">
    <location>
        <begin position="369"/>
        <end position="388"/>
    </location>
</feature>
<evidence type="ECO:0000256" key="5">
    <source>
        <dbReference type="ARBA" id="ARBA00023136"/>
    </source>
</evidence>
<evidence type="ECO:0000256" key="4">
    <source>
        <dbReference type="ARBA" id="ARBA00022989"/>
    </source>
</evidence>
<keyword evidence="4 6" id="KW-1133">Transmembrane helix</keyword>
<dbReference type="InterPro" id="IPR016181">
    <property type="entry name" value="Acyl_CoA_acyltransferase"/>
</dbReference>
<dbReference type="InterPro" id="IPR024320">
    <property type="entry name" value="LPG_synthase_C"/>
</dbReference>
<comment type="caution">
    <text evidence="8">The sequence shown here is derived from an EMBL/GenBank/DDBJ whole genome shotgun (WGS) entry which is preliminary data.</text>
</comment>
<dbReference type="Proteomes" id="UP000051686">
    <property type="component" value="Unassembled WGS sequence"/>
</dbReference>
<dbReference type="GO" id="GO:0055091">
    <property type="term" value="P:phospholipid homeostasis"/>
    <property type="evidence" value="ECO:0007669"/>
    <property type="project" value="TreeGrafter"/>
</dbReference>
<evidence type="ECO:0000256" key="3">
    <source>
        <dbReference type="ARBA" id="ARBA00022692"/>
    </source>
</evidence>
<dbReference type="PANTHER" id="PTHR34697:SF2">
    <property type="entry name" value="PHOSPHATIDYLGLYCEROL LYSYLTRANSFERASE"/>
    <property type="match status" value="1"/>
</dbReference>
<feature type="transmembrane region" description="Helical" evidence="6">
    <location>
        <begin position="422"/>
        <end position="438"/>
    </location>
</feature>
<proteinExistence type="predicted"/>
<dbReference type="AlphaFoldDB" id="A0A0R1MIA1"/>
<feature type="transmembrane region" description="Helical" evidence="6">
    <location>
        <begin position="496"/>
        <end position="514"/>
    </location>
</feature>
<feature type="transmembrane region" description="Helical" evidence="6">
    <location>
        <begin position="105"/>
        <end position="125"/>
    </location>
</feature>
<sequence>MFLRRGFMKRKFKNFTAFVDRKITMIKLLFVLSVLTFIFFELGRIFKSMSWESVKESITGQSVTGILLMTVLGFIAVVPMLTYDFVLVSFLPANYSGRYILRSGWITNTFTNLAGFGGFLGATLRANFYNRSSSKKQVIFAISKIALFLLSGLSVCCLAALAVLFGFGVAVQFKQYSIWLFGGALYFPLLLILTHFKDSSFFKDLSLKKEVALVTGSTLEWSAAAGFFLFIGFSMGINVDYLAVFVLYVIASIIGVISMVPGGLGSFDVFMLIGLANLGVLDETGVVWLLFFRIFYYILPFTVGVVLFIHETGRKIDNFLDGIPGTILHKAAHGILTLFLYVSGIVMLLESTVPNFAFSNSIFVKLYPYTFFFLNQISSVIFAFLLIGIARGIEAKVKRAYWPTLMILLVGIINTLWRNFSLGMVCFLFIIMMIVFLSRKELYRKQFAYSFGKACFDGSLFVGSFILYSIVGAINSPQYTIHHAVPDALLFPSEKVWLSGFLGLVIAALVLFLIHRYLSGEISFEEEEFPEKRIQAIIECFAGNETSHLAYLRDKSIYFFQSAGKDKLFFMYRKKADKLIVMGEPVGDRTFLREAVSQFMKEADQAGYQLVFYEINSEMTLMLHELGFDFIKTGEEGYVKLSEFTLKGKKQRAQRALINKFKREGYSFSLIKPPFSQRQMNELKIISDSWLGSQDEKGFSLGFFDEDYLNRAPVAIVRDSKQNTVAFASLMPSGGKKILSVDLMRHKKSAPSGIMDKIFISLFEYGQKNGYEFFNMGMAPLSNVGRSEYSFIEERAAHLIYEYGYHFYGFRGLRSYKNKYVTEWHSKYTAYRKRNSVLVTMLQLASVVNQHAVDEHRKFSLMIAHFFK</sequence>
<evidence type="ECO:0000259" key="7">
    <source>
        <dbReference type="Pfam" id="PF09924"/>
    </source>
</evidence>
<dbReference type="STRING" id="1423777.FD46_GL002012"/>
<evidence type="ECO:0000256" key="1">
    <source>
        <dbReference type="ARBA" id="ARBA00004651"/>
    </source>
</evidence>
<accession>A0A0R1MIA1</accession>
<feature type="transmembrane region" description="Helical" evidence="6">
    <location>
        <begin position="458"/>
        <end position="476"/>
    </location>
</feature>
<keyword evidence="5 6" id="KW-0472">Membrane</keyword>
<feature type="domain" description="Phosphatidylglycerol lysyltransferase C-terminal" evidence="7">
    <location>
        <begin position="543"/>
        <end position="831"/>
    </location>
</feature>
<gene>
    <name evidence="8" type="ORF">FD46_GL002012</name>
</gene>
<dbReference type="GO" id="GO:0016755">
    <property type="term" value="F:aminoacyltransferase activity"/>
    <property type="evidence" value="ECO:0007669"/>
    <property type="project" value="TreeGrafter"/>
</dbReference>
<feature type="transmembrane region" description="Helical" evidence="6">
    <location>
        <begin position="331"/>
        <end position="349"/>
    </location>
</feature>
<organism evidence="8 9">
    <name type="scientific">Liquorilactobacillus oeni DSM 19972</name>
    <dbReference type="NCBI Taxonomy" id="1423777"/>
    <lineage>
        <taxon>Bacteria</taxon>
        <taxon>Bacillati</taxon>
        <taxon>Bacillota</taxon>
        <taxon>Bacilli</taxon>
        <taxon>Lactobacillales</taxon>
        <taxon>Lactobacillaceae</taxon>
        <taxon>Liquorilactobacillus</taxon>
    </lineage>
</organism>
<keyword evidence="9" id="KW-1185">Reference proteome</keyword>
<dbReference type="SUPFAM" id="SSF55729">
    <property type="entry name" value="Acyl-CoA N-acyltransferases (Nat)"/>
    <property type="match status" value="1"/>
</dbReference>
<feature type="transmembrane region" description="Helical" evidence="6">
    <location>
        <begin position="245"/>
        <end position="267"/>
    </location>
</feature>
<dbReference type="EMBL" id="AZEH01000039">
    <property type="protein sequence ID" value="KRL04874.1"/>
    <property type="molecule type" value="Genomic_DNA"/>
</dbReference>
<feature type="transmembrane region" description="Helical" evidence="6">
    <location>
        <begin position="67"/>
        <end position="93"/>
    </location>
</feature>
<comment type="subcellular location">
    <subcellularLocation>
        <location evidence="1">Cell membrane</location>
        <topology evidence="1">Multi-pass membrane protein</topology>
    </subcellularLocation>
</comment>
<evidence type="ECO:0000256" key="2">
    <source>
        <dbReference type="ARBA" id="ARBA00022475"/>
    </source>
</evidence>